<sequence>MPTTGQQRDSDGTGTMPAERPPDTYRIFQHRREPGLCCAVREAMLIPYFVRPGAWDFGARVREGDSLPIGFQPVPAREATAAFGYYLFHHPCETLARADFRHWTREGPRRLAPDQS</sequence>
<keyword evidence="3" id="KW-1185">Reference proteome</keyword>
<reference evidence="2" key="2">
    <citation type="submission" date="2021-08" db="EMBL/GenBank/DDBJ databases">
        <authorList>
            <person name="Tani A."/>
            <person name="Ola A."/>
            <person name="Ogura Y."/>
            <person name="Katsura K."/>
            <person name="Hayashi T."/>
        </authorList>
    </citation>
    <scope>NUCLEOTIDE SEQUENCE</scope>
    <source>
        <strain evidence="2">DSM 16372</strain>
    </source>
</reference>
<dbReference type="RefSeq" id="WP_238230624.1">
    <property type="nucleotide sequence ID" value="NZ_BPQO01000018.1"/>
</dbReference>
<name>A0AAV4ZQ96_9HYPH</name>
<feature type="region of interest" description="Disordered" evidence="1">
    <location>
        <begin position="1"/>
        <end position="22"/>
    </location>
</feature>
<comment type="caution">
    <text evidence="2">The sequence shown here is derived from an EMBL/GenBank/DDBJ whole genome shotgun (WGS) entry which is preliminary data.</text>
</comment>
<reference evidence="2" key="1">
    <citation type="journal article" date="2016" name="Front. Microbiol.">
        <title>Genome Sequence of the Piezophilic, Mesophilic Sulfate-Reducing Bacterium Desulfovibrio indicus J2T.</title>
        <authorList>
            <person name="Cao J."/>
            <person name="Maignien L."/>
            <person name="Shao Z."/>
            <person name="Alain K."/>
            <person name="Jebbar M."/>
        </authorList>
    </citation>
    <scope>NUCLEOTIDE SEQUENCE</scope>
    <source>
        <strain evidence="2">DSM 16372</strain>
    </source>
</reference>
<dbReference type="EMBL" id="BPQO01000018">
    <property type="protein sequence ID" value="GJD90413.1"/>
    <property type="molecule type" value="Genomic_DNA"/>
</dbReference>
<dbReference type="Proteomes" id="UP001055247">
    <property type="component" value="Unassembled WGS sequence"/>
</dbReference>
<evidence type="ECO:0000256" key="1">
    <source>
        <dbReference type="SAM" id="MobiDB-lite"/>
    </source>
</evidence>
<dbReference type="AlphaFoldDB" id="A0AAV4ZQ96"/>
<proteinExistence type="predicted"/>
<gene>
    <name evidence="2" type="ORF">BHAOGJBA_3952</name>
</gene>
<evidence type="ECO:0000313" key="2">
    <source>
        <dbReference type="EMBL" id="GJD90413.1"/>
    </source>
</evidence>
<protein>
    <submittedName>
        <fullName evidence="2">Uncharacterized protein</fullName>
    </submittedName>
</protein>
<organism evidence="2 3">
    <name type="scientific">Methylobacterium hispanicum</name>
    <dbReference type="NCBI Taxonomy" id="270350"/>
    <lineage>
        <taxon>Bacteria</taxon>
        <taxon>Pseudomonadati</taxon>
        <taxon>Pseudomonadota</taxon>
        <taxon>Alphaproteobacteria</taxon>
        <taxon>Hyphomicrobiales</taxon>
        <taxon>Methylobacteriaceae</taxon>
        <taxon>Methylobacterium</taxon>
    </lineage>
</organism>
<evidence type="ECO:0000313" key="3">
    <source>
        <dbReference type="Proteomes" id="UP001055247"/>
    </source>
</evidence>
<accession>A0AAV4ZQ96</accession>